<gene>
    <name evidence="2" type="ORF">BYL167_LOCUS79123</name>
    <name evidence="1" type="ORF">SMN809_LOCUS23641</name>
</gene>
<reference evidence="2" key="1">
    <citation type="submission" date="2021-02" db="EMBL/GenBank/DDBJ databases">
        <authorList>
            <person name="Nowell W R."/>
        </authorList>
    </citation>
    <scope>NUCLEOTIDE SEQUENCE</scope>
</reference>
<dbReference type="EMBL" id="CAJOBH010291791">
    <property type="protein sequence ID" value="CAF5182067.1"/>
    <property type="molecule type" value="Genomic_DNA"/>
</dbReference>
<evidence type="ECO:0000313" key="1">
    <source>
        <dbReference type="EMBL" id="CAF4242807.1"/>
    </source>
</evidence>
<sequence>MLRLHTKEALMQTELGKQIKSYYLRVAREMKAFEDGKFNEWKLRTEQILPTLQKRNVLRELPFGE</sequence>
<feature type="non-terminal residue" evidence="2">
    <location>
        <position position="1"/>
    </location>
</feature>
<name>A0A8S3HGG9_9BILA</name>
<dbReference type="Proteomes" id="UP000676336">
    <property type="component" value="Unassembled WGS sequence"/>
</dbReference>
<evidence type="ECO:0000313" key="3">
    <source>
        <dbReference type="Proteomes" id="UP000681967"/>
    </source>
</evidence>
<dbReference type="Proteomes" id="UP000681967">
    <property type="component" value="Unassembled WGS sequence"/>
</dbReference>
<comment type="caution">
    <text evidence="2">The sequence shown here is derived from an EMBL/GenBank/DDBJ whole genome shotgun (WGS) entry which is preliminary data.</text>
</comment>
<dbReference type="EMBL" id="CAJOBI010025589">
    <property type="protein sequence ID" value="CAF4242807.1"/>
    <property type="molecule type" value="Genomic_DNA"/>
</dbReference>
<accession>A0A8S3HGG9</accession>
<organism evidence="2 3">
    <name type="scientific">Rotaria magnacalcarata</name>
    <dbReference type="NCBI Taxonomy" id="392030"/>
    <lineage>
        <taxon>Eukaryota</taxon>
        <taxon>Metazoa</taxon>
        <taxon>Spiralia</taxon>
        <taxon>Gnathifera</taxon>
        <taxon>Rotifera</taxon>
        <taxon>Eurotatoria</taxon>
        <taxon>Bdelloidea</taxon>
        <taxon>Philodinida</taxon>
        <taxon>Philodinidae</taxon>
        <taxon>Rotaria</taxon>
    </lineage>
</organism>
<protein>
    <submittedName>
        <fullName evidence="2">Uncharacterized protein</fullName>
    </submittedName>
</protein>
<dbReference type="AlphaFoldDB" id="A0A8S3HGG9"/>
<proteinExistence type="predicted"/>
<evidence type="ECO:0000313" key="2">
    <source>
        <dbReference type="EMBL" id="CAF5182067.1"/>
    </source>
</evidence>